<dbReference type="Proteomes" id="UP000318053">
    <property type="component" value="Unassembled WGS sequence"/>
</dbReference>
<dbReference type="Gene3D" id="3.30.420.10">
    <property type="entry name" value="Ribonuclease H-like superfamily/Ribonuclease H"/>
    <property type="match status" value="1"/>
</dbReference>
<dbReference type="SUPFAM" id="SSF53098">
    <property type="entry name" value="Ribonuclease H-like"/>
    <property type="match status" value="1"/>
</dbReference>
<dbReference type="InterPro" id="IPR012337">
    <property type="entry name" value="RNaseH-like_sf"/>
</dbReference>
<dbReference type="InterPro" id="IPR001584">
    <property type="entry name" value="Integrase_cat-core"/>
</dbReference>
<evidence type="ECO:0000313" key="2">
    <source>
        <dbReference type="EMBL" id="TWT56005.1"/>
    </source>
</evidence>
<organism evidence="2 3">
    <name type="scientific">Allorhodopirellula solitaria</name>
    <dbReference type="NCBI Taxonomy" id="2527987"/>
    <lineage>
        <taxon>Bacteria</taxon>
        <taxon>Pseudomonadati</taxon>
        <taxon>Planctomycetota</taxon>
        <taxon>Planctomycetia</taxon>
        <taxon>Pirellulales</taxon>
        <taxon>Pirellulaceae</taxon>
        <taxon>Allorhodopirellula</taxon>
    </lineage>
</organism>
<dbReference type="Pfam" id="PF00665">
    <property type="entry name" value="rve"/>
    <property type="match status" value="1"/>
</dbReference>
<proteinExistence type="predicted"/>
<keyword evidence="3" id="KW-1185">Reference proteome</keyword>
<dbReference type="GO" id="GO:0015074">
    <property type="term" value="P:DNA integration"/>
    <property type="evidence" value="ECO:0007669"/>
    <property type="project" value="InterPro"/>
</dbReference>
<evidence type="ECO:0000259" key="1">
    <source>
        <dbReference type="PROSITE" id="PS50994"/>
    </source>
</evidence>
<dbReference type="PROSITE" id="PS50994">
    <property type="entry name" value="INTEGRASE"/>
    <property type="match status" value="1"/>
</dbReference>
<comment type="caution">
    <text evidence="2">The sequence shown here is derived from an EMBL/GenBank/DDBJ whole genome shotgun (WGS) entry which is preliminary data.</text>
</comment>
<sequence length="408" mass="47065">MKRPSVYVKMKVLGAIEVAAGRTRHERIHSVAAMTFLDEQGDQHQFTWRTIQTWYYRYKNHGVTGMDASPRADKGRTRKVTPEEVLEAINTALPHFVSAKTGHKRTPTKSAVYRFCIEKGLLHASQIALTTFCRFVREYELLKDDPGENRRRLAFSMQYANQLWQADTMFGPHIGGRQAKLIALIDDASRVICHGEFFFEENTDSMIKALRSAFYKRGLPEQLYVDNGSIYCSQEITLIAARVGCILRHTAVRDAAAKGKVERFFRRVRDQFLIRKLDLTSIEALNKQFTHWVEHDYNATVHTTLGMKPIDRFGVDLSRIRFLSPSEDTDELFYAEAMRSVKKDNTFSFQGERYETPIDLRGKKVTLRHERHHKGAVVVYENDRRIGKARLLDAVANGMKRRTSAEER</sequence>
<dbReference type="RefSeq" id="WP_146393425.1">
    <property type="nucleotide sequence ID" value="NZ_SJPK01000018.1"/>
</dbReference>
<dbReference type="GO" id="GO:0003676">
    <property type="term" value="F:nucleic acid binding"/>
    <property type="evidence" value="ECO:0007669"/>
    <property type="project" value="InterPro"/>
</dbReference>
<dbReference type="PANTHER" id="PTHR35004">
    <property type="entry name" value="TRANSPOSASE RV3428C-RELATED"/>
    <property type="match status" value="1"/>
</dbReference>
<accession>A0A5C5X1H4</accession>
<dbReference type="PANTHER" id="PTHR35004:SF6">
    <property type="entry name" value="TRANSPOSASE"/>
    <property type="match status" value="1"/>
</dbReference>
<dbReference type="OrthoDB" id="285898at2"/>
<feature type="domain" description="Integrase catalytic" evidence="1">
    <location>
        <begin position="142"/>
        <end position="317"/>
    </location>
</feature>
<protein>
    <submittedName>
        <fullName evidence="2">Integrase core domain protein</fullName>
    </submittedName>
</protein>
<dbReference type="EMBL" id="SJPK01000018">
    <property type="protein sequence ID" value="TWT56005.1"/>
    <property type="molecule type" value="Genomic_DNA"/>
</dbReference>
<dbReference type="Pfam" id="PF09299">
    <property type="entry name" value="Mu-transpos_C"/>
    <property type="match status" value="1"/>
</dbReference>
<evidence type="ECO:0000313" key="3">
    <source>
        <dbReference type="Proteomes" id="UP000318053"/>
    </source>
</evidence>
<reference evidence="2 3" key="1">
    <citation type="submission" date="2019-02" db="EMBL/GenBank/DDBJ databases">
        <title>Deep-cultivation of Planctomycetes and their phenomic and genomic characterization uncovers novel biology.</title>
        <authorList>
            <person name="Wiegand S."/>
            <person name="Jogler M."/>
            <person name="Boedeker C."/>
            <person name="Pinto D."/>
            <person name="Vollmers J."/>
            <person name="Rivas-Marin E."/>
            <person name="Kohn T."/>
            <person name="Peeters S.H."/>
            <person name="Heuer A."/>
            <person name="Rast P."/>
            <person name="Oberbeckmann S."/>
            <person name="Bunk B."/>
            <person name="Jeske O."/>
            <person name="Meyerdierks A."/>
            <person name="Storesund J.E."/>
            <person name="Kallscheuer N."/>
            <person name="Luecker S."/>
            <person name="Lage O.M."/>
            <person name="Pohl T."/>
            <person name="Merkel B.J."/>
            <person name="Hornburger P."/>
            <person name="Mueller R.-W."/>
            <person name="Bruemmer F."/>
            <person name="Labrenz M."/>
            <person name="Spormann A.M."/>
            <person name="Op Den Camp H."/>
            <person name="Overmann J."/>
            <person name="Amann R."/>
            <person name="Jetten M.S.M."/>
            <person name="Mascher T."/>
            <person name="Medema M.H."/>
            <person name="Devos D.P."/>
            <person name="Kaster A.-K."/>
            <person name="Ovreas L."/>
            <person name="Rohde M."/>
            <person name="Galperin M.Y."/>
            <person name="Jogler C."/>
        </authorList>
    </citation>
    <scope>NUCLEOTIDE SEQUENCE [LARGE SCALE GENOMIC DNA]</scope>
    <source>
        <strain evidence="2 3">CA85</strain>
    </source>
</reference>
<name>A0A5C5X1H4_9BACT</name>
<dbReference type="AlphaFoldDB" id="A0A5C5X1H4"/>
<dbReference type="InterPro" id="IPR015378">
    <property type="entry name" value="Transposase-like_Mu_C"/>
</dbReference>
<dbReference type="InterPro" id="IPR036397">
    <property type="entry name" value="RNaseH_sf"/>
</dbReference>
<gene>
    <name evidence="2" type="ORF">CA85_45960</name>
</gene>